<reference evidence="1 2" key="1">
    <citation type="journal article" date="2011" name="BMC Genomics">
        <title>Insight into cross-talk between intra-amoebal pathogens.</title>
        <authorList>
            <person name="Gimenez G."/>
            <person name="Bertelli C."/>
            <person name="Moliner C."/>
            <person name="Robert C."/>
            <person name="Raoult D."/>
            <person name="Fournier P.E."/>
            <person name="Greub G."/>
        </authorList>
    </citation>
    <scope>NUCLEOTIDE SEQUENCE [LARGE SCALE GENOMIC DNA]</scope>
    <source>
        <strain evidence="1 2">LLAP12</strain>
    </source>
</reference>
<evidence type="ECO:0000313" key="1">
    <source>
        <dbReference type="EMBL" id="EHL32677.1"/>
    </source>
</evidence>
<proteinExistence type="predicted"/>
<evidence type="ECO:0000313" key="2">
    <source>
        <dbReference type="Proteomes" id="UP000002770"/>
    </source>
</evidence>
<protein>
    <submittedName>
        <fullName evidence="1">Uncharacterized protein</fullName>
    </submittedName>
</protein>
<dbReference type="EMBL" id="JH413796">
    <property type="protein sequence ID" value="EHL32677.1"/>
    <property type="molecule type" value="Genomic_DNA"/>
</dbReference>
<name>G9EJB1_9GAMM</name>
<dbReference type="InParanoid" id="G9EJB1"/>
<keyword evidence="2" id="KW-1185">Reference proteome</keyword>
<dbReference type="HOGENOM" id="CLU_3329480_0_0_6"/>
<organism evidence="1 2">
    <name type="scientific">Legionella drancourtii LLAP12</name>
    <dbReference type="NCBI Taxonomy" id="658187"/>
    <lineage>
        <taxon>Bacteria</taxon>
        <taxon>Pseudomonadati</taxon>
        <taxon>Pseudomonadota</taxon>
        <taxon>Gammaproteobacteria</taxon>
        <taxon>Legionellales</taxon>
        <taxon>Legionellaceae</taxon>
        <taxon>Legionella</taxon>
    </lineage>
</organism>
<gene>
    <name evidence="1" type="ORF">LDG_5270</name>
</gene>
<dbReference type="Proteomes" id="UP000002770">
    <property type="component" value="Unassembled WGS sequence"/>
</dbReference>
<dbReference type="AlphaFoldDB" id="G9EJB1"/>
<accession>G9EJB1</accession>
<sequence>MVYEIWVSKKQGIIIRHIYFIINKKGYFKDIEMVIDNR</sequence>